<dbReference type="PANTHER" id="PTHR11439:SF467">
    <property type="entry name" value="INTEGRASE CATALYTIC DOMAIN-CONTAINING PROTEIN"/>
    <property type="match status" value="1"/>
</dbReference>
<dbReference type="Pfam" id="PF07727">
    <property type="entry name" value="RVT_2"/>
    <property type="match status" value="1"/>
</dbReference>
<dbReference type="InterPro" id="IPR013103">
    <property type="entry name" value="RVT_2"/>
</dbReference>
<evidence type="ECO:0000313" key="2">
    <source>
        <dbReference type="EMBL" id="MBW0505047.1"/>
    </source>
</evidence>
<evidence type="ECO:0000259" key="1">
    <source>
        <dbReference type="Pfam" id="PF07727"/>
    </source>
</evidence>
<reference evidence="2" key="1">
    <citation type="submission" date="2021-03" db="EMBL/GenBank/DDBJ databases">
        <title>Draft genome sequence of rust myrtle Austropuccinia psidii MF-1, a brazilian biotype.</title>
        <authorList>
            <person name="Quecine M.C."/>
            <person name="Pachon D.M.R."/>
            <person name="Bonatelli M.L."/>
            <person name="Correr F.H."/>
            <person name="Franceschini L.M."/>
            <person name="Leite T.F."/>
            <person name="Margarido G.R.A."/>
            <person name="Almeida C.A."/>
            <person name="Ferrarezi J.A."/>
            <person name="Labate C.A."/>
        </authorList>
    </citation>
    <scope>NUCLEOTIDE SEQUENCE</scope>
    <source>
        <strain evidence="2">MF-1</strain>
    </source>
</reference>
<gene>
    <name evidence="2" type="ORF">O181_044762</name>
</gene>
<dbReference type="InterPro" id="IPR043502">
    <property type="entry name" value="DNA/RNA_pol_sf"/>
</dbReference>
<name>A0A9Q3HI33_9BASI</name>
<sequence>MDVPKYSVLKLNKALYGMKQASRCWWLHLQVILQCIGFKNNEEDLNTYTLNQGNDQAILWIHVDDRVLTASSTKLMGRIMERLNSFLKIKWDTNLNGLVGISIKETEEGFKLYQPDLIDKLTNLTPHKIVAKTPLPLNCQLESNYLAGNMDKPFLKGIGILLYIAQACRPDISFAVNYLARFSLNTYQSHWKALEHLIAYLQGTWDMGILINKSNNSSQLKCFIDANWGGEGNRSTHGPNPVGWQSKRQTTIASSTAQSEYMALSFSAKEVLWLHHLFVDILQDPIPILLSDNYTALGILTESMNQKKTCHLIREFNMINEFVATHKLKLDWVSTNKQLADILTKSLGCIKNVYFVSQLNHL</sequence>
<evidence type="ECO:0000313" key="3">
    <source>
        <dbReference type="Proteomes" id="UP000765509"/>
    </source>
</evidence>
<dbReference type="Proteomes" id="UP000765509">
    <property type="component" value="Unassembled WGS sequence"/>
</dbReference>
<dbReference type="PANTHER" id="PTHR11439">
    <property type="entry name" value="GAG-POL-RELATED RETROTRANSPOSON"/>
    <property type="match status" value="1"/>
</dbReference>
<dbReference type="AlphaFoldDB" id="A0A9Q3HI33"/>
<dbReference type="OrthoDB" id="419756at2759"/>
<protein>
    <recommendedName>
        <fullName evidence="1">Reverse transcriptase Ty1/copia-type domain-containing protein</fullName>
    </recommendedName>
</protein>
<proteinExistence type="predicted"/>
<dbReference type="EMBL" id="AVOT02018273">
    <property type="protein sequence ID" value="MBW0505047.1"/>
    <property type="molecule type" value="Genomic_DNA"/>
</dbReference>
<accession>A0A9Q3HI33</accession>
<dbReference type="SUPFAM" id="SSF56672">
    <property type="entry name" value="DNA/RNA polymerases"/>
    <property type="match status" value="1"/>
</dbReference>
<comment type="caution">
    <text evidence="2">The sequence shown here is derived from an EMBL/GenBank/DDBJ whole genome shotgun (WGS) entry which is preliminary data.</text>
</comment>
<dbReference type="CDD" id="cd09272">
    <property type="entry name" value="RNase_HI_RT_Ty1"/>
    <property type="match status" value="1"/>
</dbReference>
<organism evidence="2 3">
    <name type="scientific">Austropuccinia psidii MF-1</name>
    <dbReference type="NCBI Taxonomy" id="1389203"/>
    <lineage>
        <taxon>Eukaryota</taxon>
        <taxon>Fungi</taxon>
        <taxon>Dikarya</taxon>
        <taxon>Basidiomycota</taxon>
        <taxon>Pucciniomycotina</taxon>
        <taxon>Pucciniomycetes</taxon>
        <taxon>Pucciniales</taxon>
        <taxon>Sphaerophragmiaceae</taxon>
        <taxon>Austropuccinia</taxon>
    </lineage>
</organism>
<feature type="domain" description="Reverse transcriptase Ty1/copia-type" evidence="1">
    <location>
        <begin position="7"/>
        <end position="121"/>
    </location>
</feature>
<keyword evidence="3" id="KW-1185">Reference proteome</keyword>